<organism evidence="1">
    <name type="scientific">Anguilla anguilla</name>
    <name type="common">European freshwater eel</name>
    <name type="synonym">Muraena anguilla</name>
    <dbReference type="NCBI Taxonomy" id="7936"/>
    <lineage>
        <taxon>Eukaryota</taxon>
        <taxon>Metazoa</taxon>
        <taxon>Chordata</taxon>
        <taxon>Craniata</taxon>
        <taxon>Vertebrata</taxon>
        <taxon>Euteleostomi</taxon>
        <taxon>Actinopterygii</taxon>
        <taxon>Neopterygii</taxon>
        <taxon>Teleostei</taxon>
        <taxon>Anguilliformes</taxon>
        <taxon>Anguillidae</taxon>
        <taxon>Anguilla</taxon>
    </lineage>
</organism>
<sequence length="18" mass="2314">MIFIKPKRKKRGIYIKFF</sequence>
<evidence type="ECO:0000313" key="1">
    <source>
        <dbReference type="EMBL" id="JAH66391.1"/>
    </source>
</evidence>
<accession>A0A0E9UKY8</accession>
<name>A0A0E9UKY8_ANGAN</name>
<dbReference type="AlphaFoldDB" id="A0A0E9UKY8"/>
<reference evidence="1" key="2">
    <citation type="journal article" date="2015" name="Fish Shellfish Immunol.">
        <title>Early steps in the European eel (Anguilla anguilla)-Vibrio vulnificus interaction in the gills: Role of the RtxA13 toxin.</title>
        <authorList>
            <person name="Callol A."/>
            <person name="Pajuelo D."/>
            <person name="Ebbesson L."/>
            <person name="Teles M."/>
            <person name="MacKenzie S."/>
            <person name="Amaro C."/>
        </authorList>
    </citation>
    <scope>NUCLEOTIDE SEQUENCE</scope>
</reference>
<reference evidence="1" key="1">
    <citation type="submission" date="2014-11" db="EMBL/GenBank/DDBJ databases">
        <authorList>
            <person name="Amaro Gonzalez C."/>
        </authorList>
    </citation>
    <scope>NUCLEOTIDE SEQUENCE</scope>
</reference>
<proteinExistence type="predicted"/>
<protein>
    <submittedName>
        <fullName evidence="1">Uncharacterized protein</fullName>
    </submittedName>
</protein>
<dbReference type="EMBL" id="GBXM01042186">
    <property type="protein sequence ID" value="JAH66391.1"/>
    <property type="molecule type" value="Transcribed_RNA"/>
</dbReference>